<proteinExistence type="predicted"/>
<comment type="caution">
    <text evidence="2">The sequence shown here is derived from an EMBL/GenBank/DDBJ whole genome shotgun (WGS) entry which is preliminary data.</text>
</comment>
<evidence type="ECO:0000313" key="2">
    <source>
        <dbReference type="EMBL" id="GHG74750.1"/>
    </source>
</evidence>
<accession>A0A919F310</accession>
<feature type="region of interest" description="Disordered" evidence="1">
    <location>
        <begin position="29"/>
        <end position="54"/>
    </location>
</feature>
<sequence length="62" mass="6876">MRTALIHARDMREETVARTARMVGALGPPRSERVARAPANGSPTMTRPRNPDLYDVPLLTFS</sequence>
<organism evidence="2 3">
    <name type="scientific">Streptomyces capoamus</name>
    <dbReference type="NCBI Taxonomy" id="68183"/>
    <lineage>
        <taxon>Bacteria</taxon>
        <taxon>Bacillati</taxon>
        <taxon>Actinomycetota</taxon>
        <taxon>Actinomycetes</taxon>
        <taxon>Kitasatosporales</taxon>
        <taxon>Streptomycetaceae</taxon>
        <taxon>Streptomyces</taxon>
    </lineage>
</organism>
<keyword evidence="3" id="KW-1185">Reference proteome</keyword>
<gene>
    <name evidence="2" type="ORF">GCM10018980_71810</name>
</gene>
<dbReference type="EMBL" id="BNBF01000036">
    <property type="protein sequence ID" value="GHG74750.1"/>
    <property type="molecule type" value="Genomic_DNA"/>
</dbReference>
<evidence type="ECO:0000256" key="1">
    <source>
        <dbReference type="SAM" id="MobiDB-lite"/>
    </source>
</evidence>
<dbReference type="Proteomes" id="UP000619355">
    <property type="component" value="Unassembled WGS sequence"/>
</dbReference>
<name>A0A919F310_9ACTN</name>
<protein>
    <submittedName>
        <fullName evidence="2">Uncharacterized protein</fullName>
    </submittedName>
</protein>
<dbReference type="AlphaFoldDB" id="A0A919F310"/>
<evidence type="ECO:0000313" key="3">
    <source>
        <dbReference type="Proteomes" id="UP000619355"/>
    </source>
</evidence>
<reference evidence="3" key="1">
    <citation type="journal article" date="2019" name="Int. J. Syst. Evol. Microbiol.">
        <title>The Global Catalogue of Microorganisms (GCM) 10K type strain sequencing project: providing services to taxonomists for standard genome sequencing and annotation.</title>
        <authorList>
            <consortium name="The Broad Institute Genomics Platform"/>
            <consortium name="The Broad Institute Genome Sequencing Center for Infectious Disease"/>
            <person name="Wu L."/>
            <person name="Ma J."/>
        </authorList>
    </citation>
    <scope>NUCLEOTIDE SEQUENCE [LARGE SCALE GENOMIC DNA]</scope>
    <source>
        <strain evidence="3">JCM 4253</strain>
    </source>
</reference>